<sequence>MQNAKIGDRVRVDYVIRFKDSTQVSTSRGRQNLEFTLGEGKALQEFEDALIDMEAGKARTVVISPDLAFGPQKNELLGDMKIDDSPIGTPSVAGHTILIKQSGGHTISATAKASDRNRLFLEGENIFEDKELVMDIKLVEILS</sequence>
<dbReference type="PROSITE" id="PS50059">
    <property type="entry name" value="FKBP_PPIASE"/>
    <property type="match status" value="1"/>
</dbReference>
<proteinExistence type="inferred from homology"/>
<dbReference type="EC" id="5.2.1.8" evidence="10"/>
<dbReference type="GO" id="GO:0042026">
    <property type="term" value="P:protein refolding"/>
    <property type="evidence" value="ECO:0007669"/>
    <property type="project" value="UniProtKB-ARBA"/>
</dbReference>
<reference evidence="13" key="1">
    <citation type="submission" date="2017-11" db="EMBL/GenBank/DDBJ databases">
        <authorList>
            <person name="Watanabe M."/>
            <person name="Kojima H."/>
        </authorList>
    </citation>
    <scope>NUCLEOTIDE SEQUENCE [LARGE SCALE GENOMIC DNA]</scope>
    <source>
        <strain evidence="13">Tokyo 01</strain>
    </source>
</reference>
<evidence type="ECO:0000256" key="3">
    <source>
        <dbReference type="ARBA" id="ARBA00006577"/>
    </source>
</evidence>
<organism evidence="12 13">
    <name type="scientific">Desulfonema ishimotonii</name>
    <dbReference type="NCBI Taxonomy" id="45657"/>
    <lineage>
        <taxon>Bacteria</taxon>
        <taxon>Pseudomonadati</taxon>
        <taxon>Thermodesulfobacteriota</taxon>
        <taxon>Desulfobacteria</taxon>
        <taxon>Desulfobacterales</taxon>
        <taxon>Desulfococcaceae</taxon>
        <taxon>Desulfonema</taxon>
    </lineage>
</organism>
<dbReference type="Proteomes" id="UP000288096">
    <property type="component" value="Unassembled WGS sequence"/>
</dbReference>
<dbReference type="PANTHER" id="PTHR47861">
    <property type="entry name" value="FKBP-TYPE PEPTIDYL-PROLYL CIS-TRANS ISOMERASE SLYD"/>
    <property type="match status" value="1"/>
</dbReference>
<protein>
    <recommendedName>
        <fullName evidence="10">Peptidyl-prolyl cis-trans isomerase</fullName>
        <ecNumber evidence="10">5.2.1.8</ecNumber>
    </recommendedName>
</protein>
<dbReference type="RefSeq" id="WP_124329881.1">
    <property type="nucleotide sequence ID" value="NZ_BEXT01000001.1"/>
</dbReference>
<accession>A0A401G0K5</accession>
<dbReference type="Pfam" id="PF00254">
    <property type="entry name" value="FKBP_C"/>
    <property type="match status" value="1"/>
</dbReference>
<evidence type="ECO:0000256" key="10">
    <source>
        <dbReference type="RuleBase" id="RU003915"/>
    </source>
</evidence>
<evidence type="ECO:0000256" key="8">
    <source>
        <dbReference type="ARBA" id="ARBA00037071"/>
    </source>
</evidence>
<evidence type="ECO:0000256" key="2">
    <source>
        <dbReference type="ARBA" id="ARBA00004496"/>
    </source>
</evidence>
<comment type="subcellular location">
    <subcellularLocation>
        <location evidence="2">Cytoplasm</location>
    </subcellularLocation>
</comment>
<keyword evidence="5 9" id="KW-0697">Rotamase</keyword>
<dbReference type="InterPro" id="IPR001179">
    <property type="entry name" value="PPIase_FKBP_dom"/>
</dbReference>
<evidence type="ECO:0000313" key="13">
    <source>
        <dbReference type="Proteomes" id="UP000288096"/>
    </source>
</evidence>
<dbReference type="Gene3D" id="3.10.50.40">
    <property type="match status" value="1"/>
</dbReference>
<evidence type="ECO:0000256" key="9">
    <source>
        <dbReference type="PROSITE-ProRule" id="PRU00277"/>
    </source>
</evidence>
<evidence type="ECO:0000256" key="6">
    <source>
        <dbReference type="ARBA" id="ARBA00023186"/>
    </source>
</evidence>
<evidence type="ECO:0000256" key="5">
    <source>
        <dbReference type="ARBA" id="ARBA00023110"/>
    </source>
</evidence>
<keyword evidence="4" id="KW-0963">Cytoplasm</keyword>
<comment type="function">
    <text evidence="8">Also involved in hydrogenase metallocenter assembly, probably by participating in the nickel insertion step. This function in hydrogenase biosynthesis requires chaperone activity and the presence of the metal-binding domain, but not PPIase activity.</text>
</comment>
<comment type="caution">
    <text evidence="12">The sequence shown here is derived from an EMBL/GenBank/DDBJ whole genome shotgun (WGS) entry which is preliminary data.</text>
</comment>
<evidence type="ECO:0000256" key="1">
    <source>
        <dbReference type="ARBA" id="ARBA00000971"/>
    </source>
</evidence>
<dbReference type="GO" id="GO:0003755">
    <property type="term" value="F:peptidyl-prolyl cis-trans isomerase activity"/>
    <property type="evidence" value="ECO:0007669"/>
    <property type="project" value="UniProtKB-UniRule"/>
</dbReference>
<dbReference type="GO" id="GO:0005737">
    <property type="term" value="C:cytoplasm"/>
    <property type="evidence" value="ECO:0007669"/>
    <property type="project" value="UniProtKB-SubCell"/>
</dbReference>
<evidence type="ECO:0000256" key="7">
    <source>
        <dbReference type="ARBA" id="ARBA00023235"/>
    </source>
</evidence>
<evidence type="ECO:0000259" key="11">
    <source>
        <dbReference type="PROSITE" id="PS50059"/>
    </source>
</evidence>
<dbReference type="AlphaFoldDB" id="A0A401G0K5"/>
<evidence type="ECO:0000256" key="4">
    <source>
        <dbReference type="ARBA" id="ARBA00022490"/>
    </source>
</evidence>
<gene>
    <name evidence="12" type="ORF">DENIS_3703</name>
</gene>
<feature type="domain" description="PPIase FKBP-type" evidence="11">
    <location>
        <begin position="7"/>
        <end position="72"/>
    </location>
</feature>
<keyword evidence="7 9" id="KW-0413">Isomerase</keyword>
<name>A0A401G0K5_9BACT</name>
<dbReference type="OrthoDB" id="9808891at2"/>
<dbReference type="InterPro" id="IPR046357">
    <property type="entry name" value="PPIase_dom_sf"/>
</dbReference>
<keyword evidence="13" id="KW-1185">Reference proteome</keyword>
<evidence type="ECO:0000313" key="12">
    <source>
        <dbReference type="EMBL" id="GBC62726.1"/>
    </source>
</evidence>
<dbReference type="EMBL" id="BEXT01000001">
    <property type="protein sequence ID" value="GBC62726.1"/>
    <property type="molecule type" value="Genomic_DNA"/>
</dbReference>
<dbReference type="SUPFAM" id="SSF54534">
    <property type="entry name" value="FKBP-like"/>
    <property type="match status" value="1"/>
</dbReference>
<dbReference type="PANTHER" id="PTHR47861:SF3">
    <property type="entry name" value="FKBP-TYPE PEPTIDYL-PROLYL CIS-TRANS ISOMERASE SLYD"/>
    <property type="match status" value="1"/>
</dbReference>
<reference evidence="13" key="2">
    <citation type="submission" date="2019-01" db="EMBL/GenBank/DDBJ databases">
        <title>Genome sequence of Desulfonema ishimotonii strain Tokyo 01.</title>
        <authorList>
            <person name="Fukui M."/>
        </authorList>
    </citation>
    <scope>NUCLEOTIDE SEQUENCE [LARGE SCALE GENOMIC DNA]</scope>
    <source>
        <strain evidence="13">Tokyo 01</strain>
    </source>
</reference>
<keyword evidence="6" id="KW-0143">Chaperone</keyword>
<comment type="similarity">
    <text evidence="3 10">Belongs to the FKBP-type PPIase family.</text>
</comment>
<comment type="catalytic activity">
    <reaction evidence="1 9 10">
        <text>[protein]-peptidylproline (omega=180) = [protein]-peptidylproline (omega=0)</text>
        <dbReference type="Rhea" id="RHEA:16237"/>
        <dbReference type="Rhea" id="RHEA-COMP:10747"/>
        <dbReference type="Rhea" id="RHEA-COMP:10748"/>
        <dbReference type="ChEBI" id="CHEBI:83833"/>
        <dbReference type="ChEBI" id="CHEBI:83834"/>
        <dbReference type="EC" id="5.2.1.8"/>
    </reaction>
</comment>